<sequence>MFHAKSIRCLACIIKYSWLRLCYHQQVIYQLMFRLTALLAKMSTRKAAMASTSKRYAITSITQKIFYGRELDVVVHRQYQLFLDCCYANSSTPKHLKSKVSSV</sequence>
<comment type="caution">
    <text evidence="1">The sequence shown here is derived from an EMBL/GenBank/DDBJ whole genome shotgun (WGS) entry which is preliminary data.</text>
</comment>
<organism evidence="1 2">
    <name type="scientific">Toxocara canis</name>
    <name type="common">Canine roundworm</name>
    <dbReference type="NCBI Taxonomy" id="6265"/>
    <lineage>
        <taxon>Eukaryota</taxon>
        <taxon>Metazoa</taxon>
        <taxon>Ecdysozoa</taxon>
        <taxon>Nematoda</taxon>
        <taxon>Chromadorea</taxon>
        <taxon>Rhabditida</taxon>
        <taxon>Spirurina</taxon>
        <taxon>Ascaridomorpha</taxon>
        <taxon>Ascaridoidea</taxon>
        <taxon>Toxocaridae</taxon>
        <taxon>Toxocara</taxon>
    </lineage>
</organism>
<gene>
    <name evidence="1" type="ORF">Tcan_01128</name>
</gene>
<evidence type="ECO:0000313" key="1">
    <source>
        <dbReference type="EMBL" id="KHN85715.1"/>
    </source>
</evidence>
<dbReference type="AlphaFoldDB" id="A0A0B2VXM4"/>
<evidence type="ECO:0000313" key="2">
    <source>
        <dbReference type="Proteomes" id="UP000031036"/>
    </source>
</evidence>
<name>A0A0B2VXM4_TOXCA</name>
<dbReference type="Proteomes" id="UP000031036">
    <property type="component" value="Unassembled WGS sequence"/>
</dbReference>
<protein>
    <submittedName>
        <fullName evidence="1">Uncharacterized protein</fullName>
    </submittedName>
</protein>
<proteinExistence type="predicted"/>
<dbReference type="EMBL" id="JPKZ01000742">
    <property type="protein sequence ID" value="KHN85715.1"/>
    <property type="molecule type" value="Genomic_DNA"/>
</dbReference>
<reference evidence="1 2" key="1">
    <citation type="submission" date="2014-11" db="EMBL/GenBank/DDBJ databases">
        <title>Genetic blueprint of the zoonotic pathogen Toxocara canis.</title>
        <authorList>
            <person name="Zhu X.-Q."/>
            <person name="Korhonen P.K."/>
            <person name="Cai H."/>
            <person name="Young N.D."/>
            <person name="Nejsum P."/>
            <person name="von Samson-Himmelstjerna G."/>
            <person name="Boag P.R."/>
            <person name="Tan P."/>
            <person name="Li Q."/>
            <person name="Min J."/>
            <person name="Yang Y."/>
            <person name="Wang X."/>
            <person name="Fang X."/>
            <person name="Hall R.S."/>
            <person name="Hofmann A."/>
            <person name="Sternberg P.W."/>
            <person name="Jex A.R."/>
            <person name="Gasser R.B."/>
        </authorList>
    </citation>
    <scope>NUCLEOTIDE SEQUENCE [LARGE SCALE GENOMIC DNA]</scope>
    <source>
        <strain evidence="1">PN_DK_2014</strain>
    </source>
</reference>
<feature type="non-terminal residue" evidence="1">
    <location>
        <position position="103"/>
    </location>
</feature>
<keyword evidence="2" id="KW-1185">Reference proteome</keyword>
<accession>A0A0B2VXM4</accession>